<name>A0A8X6LSN2_TRICU</name>
<comment type="caution">
    <text evidence="1">The sequence shown here is derived from an EMBL/GenBank/DDBJ whole genome shotgun (WGS) entry which is preliminary data.</text>
</comment>
<gene>
    <name evidence="1" type="ORF">TNCT_468381</name>
</gene>
<dbReference type="EMBL" id="BMAO01017796">
    <property type="protein sequence ID" value="GFR18489.1"/>
    <property type="molecule type" value="Genomic_DNA"/>
</dbReference>
<sequence length="44" mass="5040">EQLVFFSTRLHLESPGLHRKQTNLIVLHDAKFSKVCLSSWAKSS</sequence>
<keyword evidence="2" id="KW-1185">Reference proteome</keyword>
<feature type="non-terminal residue" evidence="1">
    <location>
        <position position="1"/>
    </location>
</feature>
<dbReference type="Proteomes" id="UP000887116">
    <property type="component" value="Unassembled WGS sequence"/>
</dbReference>
<proteinExistence type="predicted"/>
<accession>A0A8X6LSN2</accession>
<organism evidence="1 2">
    <name type="scientific">Trichonephila clavata</name>
    <name type="common">Joro spider</name>
    <name type="synonym">Nephila clavata</name>
    <dbReference type="NCBI Taxonomy" id="2740835"/>
    <lineage>
        <taxon>Eukaryota</taxon>
        <taxon>Metazoa</taxon>
        <taxon>Ecdysozoa</taxon>
        <taxon>Arthropoda</taxon>
        <taxon>Chelicerata</taxon>
        <taxon>Arachnida</taxon>
        <taxon>Araneae</taxon>
        <taxon>Araneomorphae</taxon>
        <taxon>Entelegynae</taxon>
        <taxon>Araneoidea</taxon>
        <taxon>Nephilidae</taxon>
        <taxon>Trichonephila</taxon>
    </lineage>
</organism>
<dbReference type="AlphaFoldDB" id="A0A8X6LSN2"/>
<protein>
    <submittedName>
        <fullName evidence="1">Uncharacterized protein</fullName>
    </submittedName>
</protein>
<evidence type="ECO:0000313" key="1">
    <source>
        <dbReference type="EMBL" id="GFR18489.1"/>
    </source>
</evidence>
<evidence type="ECO:0000313" key="2">
    <source>
        <dbReference type="Proteomes" id="UP000887116"/>
    </source>
</evidence>
<reference evidence="1" key="1">
    <citation type="submission" date="2020-07" db="EMBL/GenBank/DDBJ databases">
        <title>Multicomponent nature underlies the extraordinary mechanical properties of spider dragline silk.</title>
        <authorList>
            <person name="Kono N."/>
            <person name="Nakamura H."/>
            <person name="Mori M."/>
            <person name="Yoshida Y."/>
            <person name="Ohtoshi R."/>
            <person name="Malay A.D."/>
            <person name="Moran D.A.P."/>
            <person name="Tomita M."/>
            <person name="Numata K."/>
            <person name="Arakawa K."/>
        </authorList>
    </citation>
    <scope>NUCLEOTIDE SEQUENCE</scope>
</reference>